<reference evidence="1 2" key="1">
    <citation type="submission" date="2017-03" db="EMBL/GenBank/DDBJ databases">
        <title>Genome of the blue death feigning beetle - Asbolus verrucosus.</title>
        <authorList>
            <person name="Rider S.D."/>
        </authorList>
    </citation>
    <scope>NUCLEOTIDE SEQUENCE [LARGE SCALE GENOMIC DNA]</scope>
    <source>
        <strain evidence="1">Butters</strain>
        <tissue evidence="1">Head and leg muscle</tissue>
    </source>
</reference>
<organism evidence="1 2">
    <name type="scientific">Asbolus verrucosus</name>
    <name type="common">Desert ironclad beetle</name>
    <dbReference type="NCBI Taxonomy" id="1661398"/>
    <lineage>
        <taxon>Eukaryota</taxon>
        <taxon>Metazoa</taxon>
        <taxon>Ecdysozoa</taxon>
        <taxon>Arthropoda</taxon>
        <taxon>Hexapoda</taxon>
        <taxon>Insecta</taxon>
        <taxon>Pterygota</taxon>
        <taxon>Neoptera</taxon>
        <taxon>Endopterygota</taxon>
        <taxon>Coleoptera</taxon>
        <taxon>Polyphaga</taxon>
        <taxon>Cucujiformia</taxon>
        <taxon>Tenebrionidae</taxon>
        <taxon>Pimeliinae</taxon>
        <taxon>Asbolus</taxon>
    </lineage>
</organism>
<proteinExistence type="predicted"/>
<dbReference type="Proteomes" id="UP000292052">
    <property type="component" value="Unassembled WGS sequence"/>
</dbReference>
<name>A0A482W167_ASBVE</name>
<dbReference type="OrthoDB" id="6778180at2759"/>
<comment type="caution">
    <text evidence="1">The sequence shown here is derived from an EMBL/GenBank/DDBJ whole genome shotgun (WGS) entry which is preliminary data.</text>
</comment>
<keyword evidence="2" id="KW-1185">Reference proteome</keyword>
<accession>A0A482W167</accession>
<dbReference type="AlphaFoldDB" id="A0A482W167"/>
<evidence type="ECO:0000313" key="1">
    <source>
        <dbReference type="EMBL" id="RZC38715.1"/>
    </source>
</evidence>
<sequence>MMLSLRNRHMTAVETRNHIERVIEVNVSERAVRSKRNEANLSARRPATETKLLKTGRVARLNFTQERLN</sequence>
<gene>
    <name evidence="1" type="ORF">BDFB_012812</name>
</gene>
<evidence type="ECO:0008006" key="3">
    <source>
        <dbReference type="Google" id="ProtNLM"/>
    </source>
</evidence>
<protein>
    <recommendedName>
        <fullName evidence="3">HTH Tnp Tc3 2 domain containing protein</fullName>
    </recommendedName>
</protein>
<dbReference type="EMBL" id="QDEB01040710">
    <property type="protein sequence ID" value="RZC38715.1"/>
    <property type="molecule type" value="Genomic_DNA"/>
</dbReference>
<evidence type="ECO:0000313" key="2">
    <source>
        <dbReference type="Proteomes" id="UP000292052"/>
    </source>
</evidence>